<evidence type="ECO:0000256" key="4">
    <source>
        <dbReference type="ARBA" id="ARBA00022692"/>
    </source>
</evidence>
<gene>
    <name evidence="9 12" type="primary">lspA</name>
    <name evidence="12" type="ORF">IAB67_00430</name>
</gene>
<proteinExistence type="inferred from homology"/>
<evidence type="ECO:0000256" key="11">
    <source>
        <dbReference type="RuleBase" id="RU004181"/>
    </source>
</evidence>
<keyword evidence="6 9" id="KW-0378">Hydrolase</keyword>
<evidence type="ECO:0000256" key="6">
    <source>
        <dbReference type="ARBA" id="ARBA00022801"/>
    </source>
</evidence>
<feature type="active site" evidence="9">
    <location>
        <position position="112"/>
    </location>
</feature>
<organism evidence="12 13">
    <name type="scientific">Candidatus Ventrousia excrementavium</name>
    <dbReference type="NCBI Taxonomy" id="2840961"/>
    <lineage>
        <taxon>Bacteria</taxon>
        <taxon>Bacillati</taxon>
        <taxon>Bacillota</taxon>
        <taxon>Clostridia</taxon>
        <taxon>Eubacteriales</taxon>
        <taxon>Clostridiaceae</taxon>
        <taxon>Clostridiaceae incertae sedis</taxon>
        <taxon>Candidatus Ventrousia</taxon>
    </lineage>
</organism>
<name>A0A9D1LL59_9CLOT</name>
<comment type="subcellular location">
    <subcellularLocation>
        <location evidence="9">Cell membrane</location>
        <topology evidence="9">Multi-pass membrane protein</topology>
    </subcellularLocation>
</comment>
<dbReference type="PANTHER" id="PTHR33695">
    <property type="entry name" value="LIPOPROTEIN SIGNAL PEPTIDASE"/>
    <property type="match status" value="1"/>
</dbReference>
<protein>
    <recommendedName>
        <fullName evidence="9">Lipoprotein signal peptidase</fullName>
        <ecNumber evidence="9">3.4.23.36</ecNumber>
    </recommendedName>
    <alternativeName>
        <fullName evidence="9">Prolipoprotein signal peptidase</fullName>
    </alternativeName>
    <alternativeName>
        <fullName evidence="9">Signal peptidase II</fullName>
        <shortName evidence="9">SPase II</shortName>
    </alternativeName>
</protein>
<dbReference type="PRINTS" id="PR00781">
    <property type="entry name" value="LIPOSIGPTASE"/>
</dbReference>
<evidence type="ECO:0000256" key="2">
    <source>
        <dbReference type="ARBA" id="ARBA00022475"/>
    </source>
</evidence>
<evidence type="ECO:0000256" key="7">
    <source>
        <dbReference type="ARBA" id="ARBA00022989"/>
    </source>
</evidence>
<dbReference type="PROSITE" id="PS00855">
    <property type="entry name" value="SPASE_II"/>
    <property type="match status" value="1"/>
</dbReference>
<comment type="caution">
    <text evidence="12">The sequence shown here is derived from an EMBL/GenBank/DDBJ whole genome shotgun (WGS) entry which is preliminary data.</text>
</comment>
<evidence type="ECO:0000256" key="3">
    <source>
        <dbReference type="ARBA" id="ARBA00022670"/>
    </source>
</evidence>
<dbReference type="GO" id="GO:0006508">
    <property type="term" value="P:proteolysis"/>
    <property type="evidence" value="ECO:0007669"/>
    <property type="project" value="UniProtKB-KW"/>
</dbReference>
<accession>A0A9D1LL59</accession>
<evidence type="ECO:0000313" key="13">
    <source>
        <dbReference type="Proteomes" id="UP000824073"/>
    </source>
</evidence>
<comment type="pathway">
    <text evidence="9">Protein modification; lipoprotein biosynthesis (signal peptide cleavage).</text>
</comment>
<evidence type="ECO:0000256" key="5">
    <source>
        <dbReference type="ARBA" id="ARBA00022750"/>
    </source>
</evidence>
<evidence type="ECO:0000256" key="1">
    <source>
        <dbReference type="ARBA" id="ARBA00006139"/>
    </source>
</evidence>
<feature type="transmembrane region" description="Helical" evidence="9">
    <location>
        <begin position="84"/>
        <end position="102"/>
    </location>
</feature>
<keyword evidence="5 9" id="KW-0064">Aspartyl protease</keyword>
<dbReference type="InterPro" id="IPR001872">
    <property type="entry name" value="Peptidase_A8"/>
</dbReference>
<dbReference type="HAMAP" id="MF_00161">
    <property type="entry name" value="LspA"/>
    <property type="match status" value="1"/>
</dbReference>
<comment type="function">
    <text evidence="9 10">This protein specifically catalyzes the removal of signal peptides from prolipoproteins.</text>
</comment>
<evidence type="ECO:0000256" key="8">
    <source>
        <dbReference type="ARBA" id="ARBA00023136"/>
    </source>
</evidence>
<evidence type="ECO:0000256" key="9">
    <source>
        <dbReference type="HAMAP-Rule" id="MF_00161"/>
    </source>
</evidence>
<dbReference type="GO" id="GO:0005886">
    <property type="term" value="C:plasma membrane"/>
    <property type="evidence" value="ECO:0007669"/>
    <property type="project" value="UniProtKB-SubCell"/>
</dbReference>
<dbReference type="PANTHER" id="PTHR33695:SF1">
    <property type="entry name" value="LIPOPROTEIN SIGNAL PEPTIDASE"/>
    <property type="match status" value="1"/>
</dbReference>
<dbReference type="NCBIfam" id="TIGR00077">
    <property type="entry name" value="lspA"/>
    <property type="match status" value="1"/>
</dbReference>
<keyword evidence="3 9" id="KW-0645">Protease</keyword>
<evidence type="ECO:0000313" key="12">
    <source>
        <dbReference type="EMBL" id="HIU42747.1"/>
    </source>
</evidence>
<keyword evidence="8 9" id="KW-0472">Membrane</keyword>
<reference evidence="12" key="2">
    <citation type="journal article" date="2021" name="PeerJ">
        <title>Extensive microbial diversity within the chicken gut microbiome revealed by metagenomics and culture.</title>
        <authorList>
            <person name="Gilroy R."/>
            <person name="Ravi A."/>
            <person name="Getino M."/>
            <person name="Pursley I."/>
            <person name="Horton D.L."/>
            <person name="Alikhan N.F."/>
            <person name="Baker D."/>
            <person name="Gharbi K."/>
            <person name="Hall N."/>
            <person name="Watson M."/>
            <person name="Adriaenssens E.M."/>
            <person name="Foster-Nyarko E."/>
            <person name="Jarju S."/>
            <person name="Secka A."/>
            <person name="Antonio M."/>
            <person name="Oren A."/>
            <person name="Chaudhuri R.R."/>
            <person name="La Ragione R."/>
            <person name="Hildebrand F."/>
            <person name="Pallen M.J."/>
        </authorList>
    </citation>
    <scope>NUCLEOTIDE SEQUENCE</scope>
    <source>
        <strain evidence="12">CHK191-8634</strain>
    </source>
</reference>
<comment type="catalytic activity">
    <reaction evidence="9 10">
        <text>Release of signal peptides from bacterial membrane prolipoproteins. Hydrolyzes -Xaa-Yaa-Zaa-|-(S,diacylglyceryl)Cys-, in which Xaa is hydrophobic (preferably Leu), and Yaa (Ala or Ser) and Zaa (Gly or Ala) have small, neutral side chains.</text>
        <dbReference type="EC" id="3.4.23.36"/>
    </reaction>
</comment>
<reference evidence="12" key="1">
    <citation type="submission" date="2020-10" db="EMBL/GenBank/DDBJ databases">
        <authorList>
            <person name="Gilroy R."/>
        </authorList>
    </citation>
    <scope>NUCLEOTIDE SEQUENCE</scope>
    <source>
        <strain evidence="12">CHK191-8634</strain>
    </source>
</reference>
<sequence>MLLSIALVTGIIALDQLVKYWALTVVRAAGEIPLIDGVFYFVYTENRGAAFSILQGRRWFFIVMTVVAVAIMVWMLKKDYARNLWGRLGILFVIGGALGNFIDRMRLGYVIDMFDFRLINFAVFNVADSFIVVGGIMVVIYFLFMDEKLRKAQQHESDKN</sequence>
<dbReference type="Proteomes" id="UP000824073">
    <property type="component" value="Unassembled WGS sequence"/>
</dbReference>
<keyword evidence="7 9" id="KW-1133">Transmembrane helix</keyword>
<dbReference type="AlphaFoldDB" id="A0A9D1LL59"/>
<keyword evidence="4 9" id="KW-0812">Transmembrane</keyword>
<evidence type="ECO:0000256" key="10">
    <source>
        <dbReference type="RuleBase" id="RU000594"/>
    </source>
</evidence>
<feature type="transmembrane region" description="Helical" evidence="9">
    <location>
        <begin position="59"/>
        <end position="77"/>
    </location>
</feature>
<keyword evidence="2 9" id="KW-1003">Cell membrane</keyword>
<dbReference type="EC" id="3.4.23.36" evidence="9"/>
<dbReference type="GO" id="GO:0004190">
    <property type="term" value="F:aspartic-type endopeptidase activity"/>
    <property type="evidence" value="ECO:0007669"/>
    <property type="project" value="UniProtKB-UniRule"/>
</dbReference>
<dbReference type="EMBL" id="DVMR01000008">
    <property type="protein sequence ID" value="HIU42747.1"/>
    <property type="molecule type" value="Genomic_DNA"/>
</dbReference>
<feature type="active site" evidence="9">
    <location>
        <position position="128"/>
    </location>
</feature>
<comment type="similarity">
    <text evidence="1 9 11">Belongs to the peptidase A8 family.</text>
</comment>
<comment type="caution">
    <text evidence="9">Lacks conserved residue(s) required for the propagation of feature annotation.</text>
</comment>
<dbReference type="Pfam" id="PF01252">
    <property type="entry name" value="Peptidase_A8"/>
    <property type="match status" value="1"/>
</dbReference>
<feature type="transmembrane region" description="Helical" evidence="9">
    <location>
        <begin position="122"/>
        <end position="144"/>
    </location>
</feature>